<evidence type="ECO:0000256" key="1">
    <source>
        <dbReference type="SAM" id="MobiDB-lite"/>
    </source>
</evidence>
<protein>
    <submittedName>
        <fullName evidence="2">Uncharacterized protein</fullName>
    </submittedName>
</protein>
<dbReference type="EMBL" id="CP033898">
    <property type="protein sequence ID" value="AZA09786.1"/>
    <property type="molecule type" value="Genomic_DNA"/>
</dbReference>
<feature type="region of interest" description="Disordered" evidence="1">
    <location>
        <begin position="39"/>
        <end position="63"/>
    </location>
</feature>
<reference evidence="2 3" key="1">
    <citation type="submission" date="2018-11" db="EMBL/GenBank/DDBJ databases">
        <authorList>
            <person name="Kleinhagauer T."/>
            <person name="Glaeser S.P."/>
            <person name="Spergser J."/>
            <person name="Ruckert C."/>
            <person name="Kaempfer P."/>
            <person name="Busse H.-J."/>
        </authorList>
    </citation>
    <scope>NUCLEOTIDE SEQUENCE [LARGE SCALE GENOMIC DNA]</scope>
    <source>
        <strain evidence="2 3">812CH</strain>
    </source>
</reference>
<gene>
    <name evidence="2" type="ORF">CPPEL_08410</name>
</gene>
<evidence type="ECO:0000313" key="3">
    <source>
        <dbReference type="Proteomes" id="UP000271426"/>
    </source>
</evidence>
<accession>A0A3G6IVV2</accession>
<evidence type="ECO:0000313" key="2">
    <source>
        <dbReference type="EMBL" id="AZA09786.1"/>
    </source>
</evidence>
<keyword evidence="3" id="KW-1185">Reference proteome</keyword>
<dbReference type="AlphaFoldDB" id="A0A3G6IVV2"/>
<sequence length="90" mass="9743">MREQHRFSTSNAANAPGLNIEALPTCAMFSATRLSENPAAQKRNVGRPTWLGSSQSSLRLPAAKHDADDQALSEGATFKEEDKSCIYHPG</sequence>
<dbReference type="KEGG" id="cpso:CPPEL_08410"/>
<proteinExistence type="predicted"/>
<name>A0A3G6IVV2_9CORY</name>
<organism evidence="2 3">
    <name type="scientific">Corynebacterium pseudopelargi</name>
    <dbReference type="NCBI Taxonomy" id="2080757"/>
    <lineage>
        <taxon>Bacteria</taxon>
        <taxon>Bacillati</taxon>
        <taxon>Actinomycetota</taxon>
        <taxon>Actinomycetes</taxon>
        <taxon>Mycobacteriales</taxon>
        <taxon>Corynebacteriaceae</taxon>
        <taxon>Corynebacterium</taxon>
    </lineage>
</organism>
<dbReference type="Proteomes" id="UP000271426">
    <property type="component" value="Chromosome"/>
</dbReference>